<evidence type="ECO:0000313" key="1">
    <source>
        <dbReference type="Proteomes" id="UP000887579"/>
    </source>
</evidence>
<name>A0AC34F6T0_9BILA</name>
<dbReference type="Proteomes" id="UP000887579">
    <property type="component" value="Unplaced"/>
</dbReference>
<dbReference type="WBParaSite" id="ES5_v2.g12945.t1">
    <property type="protein sequence ID" value="ES5_v2.g12945.t1"/>
    <property type="gene ID" value="ES5_v2.g12945"/>
</dbReference>
<organism evidence="1 2">
    <name type="scientific">Panagrolaimus sp. ES5</name>
    <dbReference type="NCBI Taxonomy" id="591445"/>
    <lineage>
        <taxon>Eukaryota</taxon>
        <taxon>Metazoa</taxon>
        <taxon>Ecdysozoa</taxon>
        <taxon>Nematoda</taxon>
        <taxon>Chromadorea</taxon>
        <taxon>Rhabditida</taxon>
        <taxon>Tylenchina</taxon>
        <taxon>Panagrolaimomorpha</taxon>
        <taxon>Panagrolaimoidea</taxon>
        <taxon>Panagrolaimidae</taxon>
        <taxon>Panagrolaimus</taxon>
    </lineage>
</organism>
<proteinExistence type="predicted"/>
<evidence type="ECO:0000313" key="2">
    <source>
        <dbReference type="WBParaSite" id="ES5_v2.g12945.t1"/>
    </source>
</evidence>
<accession>A0AC34F6T0</accession>
<reference evidence="2" key="1">
    <citation type="submission" date="2022-11" db="UniProtKB">
        <authorList>
            <consortium name="WormBaseParasite"/>
        </authorList>
    </citation>
    <scope>IDENTIFICATION</scope>
</reference>
<sequence>MCFSAKKIDFYNVTVINEENERKVSVSKIIQCCPNLEEFCFYGKSDSSNITSSTVKELLEIPHFSKIKIFELKNISQLFDIETLYDSFLKENKTMGIHLDFARNISINYKKTLEKITDKILTSKTNGFWPPKITANFNQKEDEMNSAHFQYSKNCSCHRYI</sequence>
<protein>
    <submittedName>
        <fullName evidence="2">Uncharacterized protein</fullName>
    </submittedName>
</protein>